<dbReference type="InterPro" id="IPR005624">
    <property type="entry name" value="PduO/GlcC-like"/>
</dbReference>
<reference evidence="1 2" key="1">
    <citation type="submission" date="2016-01" db="EMBL/GenBank/DDBJ databases">
        <title>Complete genome sequence of strain Lentibacillus amyloliquefaciens LAM0015T isolated from saline sediment.</title>
        <authorList>
            <person name="Wang J.-L."/>
            <person name="He M.-X."/>
        </authorList>
    </citation>
    <scope>NUCLEOTIDE SEQUENCE [LARGE SCALE GENOMIC DNA]</scope>
    <source>
        <strain evidence="1 2">LAM0015</strain>
    </source>
</reference>
<dbReference type="AlphaFoldDB" id="A0A0U4DQR9"/>
<dbReference type="InterPro" id="IPR038084">
    <property type="entry name" value="PduO/GlcC-like_sf"/>
</dbReference>
<sequence length="142" mass="14841">MTKVNLELAKQLTDGAEKESQKIGVNMVITVLDEGGNLIATHRMDDAWLASIDIAQNKAWTSVALKMSTSNLAEATVPKAELYGLNTTNNGRIVVFGGGIPLIQDGKVVGAVGVSGSSVDHDCQVAQAAVDVFESLNVSTGQ</sequence>
<dbReference type="SUPFAM" id="SSF143744">
    <property type="entry name" value="GlcG-like"/>
    <property type="match status" value="1"/>
</dbReference>
<dbReference type="InterPro" id="IPR052517">
    <property type="entry name" value="GlcG_carb_metab_protein"/>
</dbReference>
<dbReference type="PANTHER" id="PTHR34309:SF1">
    <property type="entry name" value="PROTEIN GLCG"/>
    <property type="match status" value="1"/>
</dbReference>
<dbReference type="EMBL" id="CP013862">
    <property type="protein sequence ID" value="ALX47688.1"/>
    <property type="molecule type" value="Genomic_DNA"/>
</dbReference>
<name>A0A0U4DQR9_9BACI</name>
<accession>A0A0U4DQR9</accession>
<evidence type="ECO:0000313" key="2">
    <source>
        <dbReference type="Proteomes" id="UP000050331"/>
    </source>
</evidence>
<dbReference type="Gene3D" id="3.30.450.150">
    <property type="entry name" value="Haem-degrading domain"/>
    <property type="match status" value="1"/>
</dbReference>
<proteinExistence type="predicted"/>
<dbReference type="RefSeq" id="WP_068441718.1">
    <property type="nucleotide sequence ID" value="NZ_CP013862.1"/>
</dbReference>
<keyword evidence="2" id="KW-1185">Reference proteome</keyword>
<protein>
    <submittedName>
        <fullName evidence="1">DNA polymerase III subunit delta</fullName>
    </submittedName>
</protein>
<gene>
    <name evidence="1" type="ORF">AOX59_03155</name>
</gene>
<organism evidence="1 2">
    <name type="scientific">Lentibacillus amyloliquefaciens</name>
    <dbReference type="NCBI Taxonomy" id="1472767"/>
    <lineage>
        <taxon>Bacteria</taxon>
        <taxon>Bacillati</taxon>
        <taxon>Bacillota</taxon>
        <taxon>Bacilli</taxon>
        <taxon>Bacillales</taxon>
        <taxon>Bacillaceae</taxon>
        <taxon>Lentibacillus</taxon>
    </lineage>
</organism>
<dbReference type="KEGG" id="lao:AOX59_03155"/>
<dbReference type="OrthoDB" id="9778896at2"/>
<dbReference type="STRING" id="1472767.AOX59_03155"/>
<evidence type="ECO:0000313" key="1">
    <source>
        <dbReference type="EMBL" id="ALX47688.1"/>
    </source>
</evidence>
<dbReference type="PANTHER" id="PTHR34309">
    <property type="entry name" value="SLR1406 PROTEIN"/>
    <property type="match status" value="1"/>
</dbReference>
<dbReference type="Proteomes" id="UP000050331">
    <property type="component" value="Chromosome"/>
</dbReference>
<dbReference type="Pfam" id="PF03928">
    <property type="entry name" value="HbpS-like"/>
    <property type="match status" value="1"/>
</dbReference>